<protein>
    <submittedName>
        <fullName evidence="2">Uncharacterized protein</fullName>
    </submittedName>
</protein>
<comment type="caution">
    <text evidence="2">The sequence shown here is derived from an EMBL/GenBank/DDBJ whole genome shotgun (WGS) entry which is preliminary data.</text>
</comment>
<organism evidence="2 3">
    <name type="scientific">Araneus ventricosus</name>
    <name type="common">Orbweaver spider</name>
    <name type="synonym">Epeira ventricosa</name>
    <dbReference type="NCBI Taxonomy" id="182803"/>
    <lineage>
        <taxon>Eukaryota</taxon>
        <taxon>Metazoa</taxon>
        <taxon>Ecdysozoa</taxon>
        <taxon>Arthropoda</taxon>
        <taxon>Chelicerata</taxon>
        <taxon>Arachnida</taxon>
        <taxon>Araneae</taxon>
        <taxon>Araneomorphae</taxon>
        <taxon>Entelegynae</taxon>
        <taxon>Araneoidea</taxon>
        <taxon>Araneidae</taxon>
        <taxon>Araneus</taxon>
    </lineage>
</organism>
<dbReference type="Proteomes" id="UP000499080">
    <property type="component" value="Unassembled WGS sequence"/>
</dbReference>
<evidence type="ECO:0000313" key="3">
    <source>
        <dbReference type="Proteomes" id="UP000499080"/>
    </source>
</evidence>
<gene>
    <name evidence="2" type="ORF">AVEN_192106_1</name>
</gene>
<dbReference type="AlphaFoldDB" id="A0A4Y2B961"/>
<sequence>MEAAGLVVRSRRRRALGSKPDSTEDTPCKWACCTQKPISCVKGPRAGAAQKLAEGASLHLSSPSPDVSSPERGHPVLIKLNYNVSVHSE</sequence>
<name>A0A4Y2B961_ARAVE</name>
<proteinExistence type="predicted"/>
<feature type="region of interest" description="Disordered" evidence="1">
    <location>
        <begin position="1"/>
        <end position="26"/>
    </location>
</feature>
<evidence type="ECO:0000256" key="1">
    <source>
        <dbReference type="SAM" id="MobiDB-lite"/>
    </source>
</evidence>
<keyword evidence="3" id="KW-1185">Reference proteome</keyword>
<reference evidence="2 3" key="1">
    <citation type="journal article" date="2019" name="Sci. Rep.">
        <title>Orb-weaving spider Araneus ventricosus genome elucidates the spidroin gene catalogue.</title>
        <authorList>
            <person name="Kono N."/>
            <person name="Nakamura H."/>
            <person name="Ohtoshi R."/>
            <person name="Moran D.A.P."/>
            <person name="Shinohara A."/>
            <person name="Yoshida Y."/>
            <person name="Fujiwara M."/>
            <person name="Mori M."/>
            <person name="Tomita M."/>
            <person name="Arakawa K."/>
        </authorList>
    </citation>
    <scope>NUCLEOTIDE SEQUENCE [LARGE SCALE GENOMIC DNA]</scope>
</reference>
<accession>A0A4Y2B961</accession>
<evidence type="ECO:0000313" key="2">
    <source>
        <dbReference type="EMBL" id="GBL87949.1"/>
    </source>
</evidence>
<dbReference type="EMBL" id="BGPR01000056">
    <property type="protein sequence ID" value="GBL87949.1"/>
    <property type="molecule type" value="Genomic_DNA"/>
</dbReference>